<evidence type="ECO:0000313" key="15">
    <source>
        <dbReference type="Proteomes" id="UP001203880"/>
    </source>
</evidence>
<evidence type="ECO:0000259" key="13">
    <source>
        <dbReference type="PROSITE" id="PS50928"/>
    </source>
</evidence>
<dbReference type="PROSITE" id="PS50928">
    <property type="entry name" value="ABC_TM1"/>
    <property type="match status" value="1"/>
</dbReference>
<feature type="transmembrane region" description="Helical" evidence="12">
    <location>
        <begin position="223"/>
        <end position="248"/>
    </location>
</feature>
<dbReference type="PANTHER" id="PTHR43386">
    <property type="entry name" value="OLIGOPEPTIDE TRANSPORT SYSTEM PERMEASE PROTEIN APPC"/>
    <property type="match status" value="1"/>
</dbReference>
<gene>
    <name evidence="14" type="ORF">M3P21_16920</name>
</gene>
<feature type="transmembrane region" description="Helical" evidence="12">
    <location>
        <begin position="288"/>
        <end position="308"/>
    </location>
</feature>
<dbReference type="InterPro" id="IPR050366">
    <property type="entry name" value="BP-dependent_transpt_permease"/>
</dbReference>
<dbReference type="InterPro" id="IPR025966">
    <property type="entry name" value="OppC_N"/>
</dbReference>
<sequence length="376" mass="41302">MTDMTVDTGPVQGESRSLWATAMLRLRRNKAAMASIFVLIVLALAGIFGPMLAPHSYSKVYPEFVKVKPSLESYPQEEQVIPAAESALRRARVDLGAIDVEDGKVRIEVSSDSRDIDPRISRYLDRSSVFSDAEITIDPADPKKGVIEASVQQLYFLMGTDANGRDLFSRILISLRISLMIGALATAVALTIGVIYGATAGFVGGRVDNVMMRFVDVMYSLPFVFFVILLVVFFGRNLVLMFLAVGAVEWLDMARITRGQTLSLRRREFVQAAEALGVSGRAIVRRHIIPNTAGTVIIYMTLLIPKVILLESFLSFLGLGVQEPLTSLGVLISEGAKNMRNAPFMLFYPAATMTILLFALNFLGDGLRDALDPKDR</sequence>
<protein>
    <recommendedName>
        <fullName evidence="11">Oligopeptide transport system permease protein OppC</fullName>
    </recommendedName>
</protein>
<keyword evidence="8 12" id="KW-1133">Transmembrane helix</keyword>
<comment type="caution">
    <text evidence="14">The sequence shown here is derived from an EMBL/GenBank/DDBJ whole genome shotgun (WGS) entry which is preliminary data.</text>
</comment>
<dbReference type="InterPro" id="IPR000515">
    <property type="entry name" value="MetI-like"/>
</dbReference>
<dbReference type="Pfam" id="PF12911">
    <property type="entry name" value="OppC_N"/>
    <property type="match status" value="1"/>
</dbReference>
<keyword evidence="4" id="KW-0997">Cell inner membrane</keyword>
<keyword evidence="6" id="KW-0571">Peptide transport</keyword>
<evidence type="ECO:0000256" key="10">
    <source>
        <dbReference type="ARBA" id="ARBA00024202"/>
    </source>
</evidence>
<evidence type="ECO:0000256" key="7">
    <source>
        <dbReference type="ARBA" id="ARBA00022927"/>
    </source>
</evidence>
<evidence type="ECO:0000313" key="14">
    <source>
        <dbReference type="EMBL" id="MCL6285213.1"/>
    </source>
</evidence>
<evidence type="ECO:0000256" key="11">
    <source>
        <dbReference type="ARBA" id="ARBA00072251"/>
    </source>
</evidence>
<evidence type="ECO:0000256" key="8">
    <source>
        <dbReference type="ARBA" id="ARBA00022989"/>
    </source>
</evidence>
<dbReference type="EMBL" id="JAMFMB010000024">
    <property type="protein sequence ID" value="MCL6285213.1"/>
    <property type="molecule type" value="Genomic_DNA"/>
</dbReference>
<keyword evidence="9 12" id="KW-0472">Membrane</keyword>
<evidence type="ECO:0000256" key="5">
    <source>
        <dbReference type="ARBA" id="ARBA00022692"/>
    </source>
</evidence>
<comment type="similarity">
    <text evidence="10">Belongs to the binding-protein-dependent transport system permease family. OppBC subfamily.</text>
</comment>
<evidence type="ECO:0000256" key="6">
    <source>
        <dbReference type="ARBA" id="ARBA00022856"/>
    </source>
</evidence>
<keyword evidence="2 12" id="KW-0813">Transport</keyword>
<proteinExistence type="inferred from homology"/>
<name>A0ABT0Q5U7_9RHOB</name>
<organism evidence="14 15">
    <name type="scientific">Ruegeria spongiae</name>
    <dbReference type="NCBI Taxonomy" id="2942209"/>
    <lineage>
        <taxon>Bacteria</taxon>
        <taxon>Pseudomonadati</taxon>
        <taxon>Pseudomonadota</taxon>
        <taxon>Alphaproteobacteria</taxon>
        <taxon>Rhodobacterales</taxon>
        <taxon>Roseobacteraceae</taxon>
        <taxon>Ruegeria</taxon>
    </lineage>
</organism>
<dbReference type="Gene3D" id="1.10.3720.10">
    <property type="entry name" value="MetI-like"/>
    <property type="match status" value="1"/>
</dbReference>
<dbReference type="SUPFAM" id="SSF161098">
    <property type="entry name" value="MetI-like"/>
    <property type="match status" value="1"/>
</dbReference>
<dbReference type="PANTHER" id="PTHR43386:SF2">
    <property type="entry name" value="OLIGOPEPTIDE TRANSPORT SYSTEM PERMEASE PROTEIN OPPC"/>
    <property type="match status" value="1"/>
</dbReference>
<keyword evidence="7" id="KW-0653">Protein transport</keyword>
<feature type="domain" description="ABC transmembrane type-1" evidence="13">
    <location>
        <begin position="175"/>
        <end position="364"/>
    </location>
</feature>
<reference evidence="14" key="1">
    <citation type="submission" date="2022-05" db="EMBL/GenBank/DDBJ databases">
        <authorList>
            <person name="Park J.-S."/>
        </authorList>
    </citation>
    <scope>NUCLEOTIDE SEQUENCE</scope>
    <source>
        <strain evidence="14">2012CJ41-6</strain>
    </source>
</reference>
<dbReference type="Pfam" id="PF00528">
    <property type="entry name" value="BPD_transp_1"/>
    <property type="match status" value="1"/>
</dbReference>
<comment type="subcellular location">
    <subcellularLocation>
        <location evidence="1">Cell inner membrane</location>
        <topology evidence="1">Multi-pass membrane protein</topology>
    </subcellularLocation>
    <subcellularLocation>
        <location evidence="12">Cell membrane</location>
        <topology evidence="12">Multi-pass membrane protein</topology>
    </subcellularLocation>
</comment>
<keyword evidence="3" id="KW-1003">Cell membrane</keyword>
<dbReference type="InterPro" id="IPR035906">
    <property type="entry name" value="MetI-like_sf"/>
</dbReference>
<dbReference type="CDD" id="cd06261">
    <property type="entry name" value="TM_PBP2"/>
    <property type="match status" value="1"/>
</dbReference>
<evidence type="ECO:0000256" key="1">
    <source>
        <dbReference type="ARBA" id="ARBA00004429"/>
    </source>
</evidence>
<accession>A0ABT0Q5U7</accession>
<evidence type="ECO:0000256" key="9">
    <source>
        <dbReference type="ARBA" id="ARBA00023136"/>
    </source>
</evidence>
<dbReference type="Proteomes" id="UP001203880">
    <property type="component" value="Unassembled WGS sequence"/>
</dbReference>
<feature type="transmembrane region" description="Helical" evidence="12">
    <location>
        <begin position="177"/>
        <end position="203"/>
    </location>
</feature>
<dbReference type="RefSeq" id="WP_249711787.1">
    <property type="nucleotide sequence ID" value="NZ_JAMFMB010000024.1"/>
</dbReference>
<evidence type="ECO:0000256" key="4">
    <source>
        <dbReference type="ARBA" id="ARBA00022519"/>
    </source>
</evidence>
<feature type="transmembrane region" description="Helical" evidence="12">
    <location>
        <begin position="344"/>
        <end position="364"/>
    </location>
</feature>
<evidence type="ECO:0000256" key="2">
    <source>
        <dbReference type="ARBA" id="ARBA00022448"/>
    </source>
</evidence>
<evidence type="ECO:0000256" key="12">
    <source>
        <dbReference type="RuleBase" id="RU363032"/>
    </source>
</evidence>
<keyword evidence="5 12" id="KW-0812">Transmembrane</keyword>
<keyword evidence="15" id="KW-1185">Reference proteome</keyword>
<evidence type="ECO:0000256" key="3">
    <source>
        <dbReference type="ARBA" id="ARBA00022475"/>
    </source>
</evidence>
<feature type="transmembrane region" description="Helical" evidence="12">
    <location>
        <begin position="31"/>
        <end position="53"/>
    </location>
</feature>